<dbReference type="InterPro" id="IPR025515">
    <property type="entry name" value="DUF4403"/>
</dbReference>
<dbReference type="EMBL" id="JAAVJR010000006">
    <property type="protein sequence ID" value="NJW53594.1"/>
    <property type="molecule type" value="Genomic_DNA"/>
</dbReference>
<dbReference type="Proteomes" id="UP000703674">
    <property type="component" value="Unassembled WGS sequence"/>
</dbReference>
<accession>A0ABX1D1Q6</accession>
<name>A0ABX1D1Q6_9FLAO</name>
<sequence>MEGGVLENLHKVSIYLPVKIEYKVLETYLQKKFLGKILSKGKANGATSDHAKIQKINLERSPLEDYDLSVYLQLQLLTTLFTNREIKIVMHLSLGFKEAQQEVLITKFRLDGENEGWFTNKVVETFINSFMYAKIKEKMHFDLRPVINKRLEKLNLELSSGKEVVDGISLSGKINEFRVQEIIPGQQTLLVSIKLLGNNVLNIKKIDL</sequence>
<comment type="caution">
    <text evidence="1">The sequence shown here is derived from an EMBL/GenBank/DDBJ whole genome shotgun (WGS) entry which is preliminary data.</text>
</comment>
<gene>
    <name evidence="1" type="ORF">HC175_11760</name>
</gene>
<evidence type="ECO:0000313" key="2">
    <source>
        <dbReference type="Proteomes" id="UP000703674"/>
    </source>
</evidence>
<proteinExistence type="predicted"/>
<keyword evidence="2" id="KW-1185">Reference proteome</keyword>
<organism evidence="1 2">
    <name type="scientific">Salinimicrobium oceani</name>
    <dbReference type="NCBI Taxonomy" id="2722702"/>
    <lineage>
        <taxon>Bacteria</taxon>
        <taxon>Pseudomonadati</taxon>
        <taxon>Bacteroidota</taxon>
        <taxon>Flavobacteriia</taxon>
        <taxon>Flavobacteriales</taxon>
        <taxon>Flavobacteriaceae</taxon>
        <taxon>Salinimicrobium</taxon>
    </lineage>
</organism>
<dbReference type="Pfam" id="PF14356">
    <property type="entry name" value="DUF4403"/>
    <property type="match status" value="1"/>
</dbReference>
<evidence type="ECO:0000313" key="1">
    <source>
        <dbReference type="EMBL" id="NJW53594.1"/>
    </source>
</evidence>
<reference evidence="1 2" key="1">
    <citation type="submission" date="2020-03" db="EMBL/GenBank/DDBJ databases">
        <title>Salinimicrobium sp. nov, isolated from SCS.</title>
        <authorList>
            <person name="Cao W.R."/>
        </authorList>
    </citation>
    <scope>NUCLEOTIDE SEQUENCE [LARGE SCALE GENOMIC DNA]</scope>
    <source>
        <strain evidence="2">J15B91</strain>
    </source>
</reference>
<dbReference type="RefSeq" id="WP_168138699.1">
    <property type="nucleotide sequence ID" value="NZ_JAAVJR010000006.1"/>
</dbReference>
<protein>
    <submittedName>
        <fullName evidence="1">DUF4403 family protein</fullName>
    </submittedName>
</protein>